<evidence type="ECO:0008006" key="3">
    <source>
        <dbReference type="Google" id="ProtNLM"/>
    </source>
</evidence>
<sequence length="246" mass="27907">MSTPISSIFRRPWRLRSVLGRLRGPMARLGQLHRLRWRVTSRAAVFTQVYESGAWGSAESGSGTGSDLRATADVRETLPELLRRLGADSLLDAPCGDWNWMRHVELPVREYYGVDIVPSVISENQRQFGDAHRNFDVADLTRDTLPRADVILCRDCLVHVSFEDAALILENFRASGATWLLLSSYPEVDRNRNQFTGGHWRRLNFRLPPFNFPEPVESLPDGGDVDPSRLTLWKLQDLPAVQRNAV</sequence>
<accession>A0A4V2S5H1</accession>
<keyword evidence="2" id="KW-1185">Reference proteome</keyword>
<organism evidence="1 2">
    <name type="scientific">Kribbella antiqua</name>
    <dbReference type="NCBI Taxonomy" id="2512217"/>
    <lineage>
        <taxon>Bacteria</taxon>
        <taxon>Bacillati</taxon>
        <taxon>Actinomycetota</taxon>
        <taxon>Actinomycetes</taxon>
        <taxon>Propionibacteriales</taxon>
        <taxon>Kribbellaceae</taxon>
        <taxon>Kribbella</taxon>
    </lineage>
</organism>
<gene>
    <name evidence="1" type="ORF">EV646_1011067</name>
</gene>
<dbReference type="Proteomes" id="UP000295573">
    <property type="component" value="Unassembled WGS sequence"/>
</dbReference>
<comment type="caution">
    <text evidence="1">The sequence shown here is derived from an EMBL/GenBank/DDBJ whole genome shotgun (WGS) entry which is preliminary data.</text>
</comment>
<protein>
    <recommendedName>
        <fullName evidence="3">Methyltransferase family protein</fullName>
    </recommendedName>
</protein>
<proteinExistence type="predicted"/>
<dbReference type="InterPro" id="IPR029063">
    <property type="entry name" value="SAM-dependent_MTases_sf"/>
</dbReference>
<dbReference type="RefSeq" id="WP_199236785.1">
    <property type="nucleotide sequence ID" value="NZ_SLWR01000001.1"/>
</dbReference>
<name>A0A4V2S5H1_9ACTN</name>
<dbReference type="Pfam" id="PF13489">
    <property type="entry name" value="Methyltransf_23"/>
    <property type="match status" value="1"/>
</dbReference>
<dbReference type="EMBL" id="SLWR01000001">
    <property type="protein sequence ID" value="TCO52070.1"/>
    <property type="molecule type" value="Genomic_DNA"/>
</dbReference>
<reference evidence="1 2" key="1">
    <citation type="journal article" date="2015" name="Stand. Genomic Sci.">
        <title>Genomic Encyclopedia of Bacterial and Archaeal Type Strains, Phase III: the genomes of soil and plant-associated and newly described type strains.</title>
        <authorList>
            <person name="Whitman W.B."/>
            <person name="Woyke T."/>
            <person name="Klenk H.P."/>
            <person name="Zhou Y."/>
            <person name="Lilburn T.G."/>
            <person name="Beck B.J."/>
            <person name="De Vos P."/>
            <person name="Vandamme P."/>
            <person name="Eisen J.A."/>
            <person name="Garrity G."/>
            <person name="Hugenholtz P."/>
            <person name="Kyrpides N.C."/>
        </authorList>
    </citation>
    <scope>NUCLEOTIDE SEQUENCE [LARGE SCALE GENOMIC DNA]</scope>
    <source>
        <strain evidence="1 2">VKM Ac-2541</strain>
    </source>
</reference>
<dbReference type="AlphaFoldDB" id="A0A4V2S5H1"/>
<dbReference type="SUPFAM" id="SSF53335">
    <property type="entry name" value="S-adenosyl-L-methionine-dependent methyltransferases"/>
    <property type="match status" value="1"/>
</dbReference>
<evidence type="ECO:0000313" key="1">
    <source>
        <dbReference type="EMBL" id="TCO52070.1"/>
    </source>
</evidence>
<dbReference type="Gene3D" id="3.40.50.150">
    <property type="entry name" value="Vaccinia Virus protein VP39"/>
    <property type="match status" value="1"/>
</dbReference>
<evidence type="ECO:0000313" key="2">
    <source>
        <dbReference type="Proteomes" id="UP000295573"/>
    </source>
</evidence>